<keyword evidence="7 11" id="KW-1133">Transmembrane helix</keyword>
<dbReference type="STRING" id="675824.A0A1E3Q8F9"/>
<name>A0A1E3Q8F9_LIPST</name>
<dbReference type="PANTHER" id="PTHR47549">
    <property type="entry name" value="GOLGI APPARATUS MEMBRANE PROTEIN TVP38-RELATED"/>
    <property type="match status" value="1"/>
</dbReference>
<evidence type="ECO:0000256" key="11">
    <source>
        <dbReference type="SAM" id="Phobius"/>
    </source>
</evidence>
<feature type="transmembrane region" description="Helical" evidence="11">
    <location>
        <begin position="128"/>
        <end position="150"/>
    </location>
</feature>
<dbReference type="GO" id="GO:0016192">
    <property type="term" value="P:vesicle-mediated transport"/>
    <property type="evidence" value="ECO:0007669"/>
    <property type="project" value="TreeGrafter"/>
</dbReference>
<protein>
    <recommendedName>
        <fullName evidence="4">Golgi apparatus membrane protein TVP38</fullName>
    </recommendedName>
    <alternativeName>
        <fullName evidence="5">Golgi apparatus membrane protein tvp38</fullName>
    </alternativeName>
</protein>
<dbReference type="GO" id="GO:0000022">
    <property type="term" value="P:mitotic spindle elongation"/>
    <property type="evidence" value="ECO:0007669"/>
    <property type="project" value="TreeGrafter"/>
</dbReference>
<feature type="region of interest" description="Disordered" evidence="10">
    <location>
        <begin position="316"/>
        <end position="386"/>
    </location>
</feature>
<evidence type="ECO:0000256" key="2">
    <source>
        <dbReference type="ARBA" id="ARBA00004653"/>
    </source>
</evidence>
<dbReference type="GO" id="GO:0000139">
    <property type="term" value="C:Golgi membrane"/>
    <property type="evidence" value="ECO:0007669"/>
    <property type="project" value="UniProtKB-SubCell"/>
</dbReference>
<feature type="transmembrane region" description="Helical" evidence="11">
    <location>
        <begin position="52"/>
        <end position="71"/>
    </location>
</feature>
<reference evidence="13 14" key="1">
    <citation type="journal article" date="2016" name="Proc. Natl. Acad. Sci. U.S.A.">
        <title>Comparative genomics of biotechnologically important yeasts.</title>
        <authorList>
            <person name="Riley R."/>
            <person name="Haridas S."/>
            <person name="Wolfe K.H."/>
            <person name="Lopes M.R."/>
            <person name="Hittinger C.T."/>
            <person name="Goeker M."/>
            <person name="Salamov A.A."/>
            <person name="Wisecaver J.H."/>
            <person name="Long T.M."/>
            <person name="Calvey C.H."/>
            <person name="Aerts A.L."/>
            <person name="Barry K.W."/>
            <person name="Choi C."/>
            <person name="Clum A."/>
            <person name="Coughlan A.Y."/>
            <person name="Deshpande S."/>
            <person name="Douglass A.P."/>
            <person name="Hanson S.J."/>
            <person name="Klenk H.-P."/>
            <person name="LaButti K.M."/>
            <person name="Lapidus A."/>
            <person name="Lindquist E.A."/>
            <person name="Lipzen A.M."/>
            <person name="Meier-Kolthoff J.P."/>
            <person name="Ohm R.A."/>
            <person name="Otillar R.P."/>
            <person name="Pangilinan J.L."/>
            <person name="Peng Y."/>
            <person name="Rokas A."/>
            <person name="Rosa C.A."/>
            <person name="Scheuner C."/>
            <person name="Sibirny A.A."/>
            <person name="Slot J.C."/>
            <person name="Stielow J.B."/>
            <person name="Sun H."/>
            <person name="Kurtzman C.P."/>
            <person name="Blackwell M."/>
            <person name="Grigoriev I.V."/>
            <person name="Jeffries T.W."/>
        </authorList>
    </citation>
    <scope>NUCLEOTIDE SEQUENCE [LARGE SCALE GENOMIC DNA]</scope>
    <source>
        <strain evidence="13 14">NRRL Y-11557</strain>
    </source>
</reference>
<evidence type="ECO:0000256" key="4">
    <source>
        <dbReference type="ARBA" id="ARBA00013533"/>
    </source>
</evidence>
<keyword evidence="14" id="KW-1185">Reference proteome</keyword>
<feature type="compositionally biased region" description="Acidic residues" evidence="10">
    <location>
        <begin position="323"/>
        <end position="332"/>
    </location>
</feature>
<feature type="compositionally biased region" description="Polar residues" evidence="10">
    <location>
        <begin position="371"/>
        <end position="386"/>
    </location>
</feature>
<dbReference type="InterPro" id="IPR051076">
    <property type="entry name" value="Golgi_membrane_TVP38/TMEM64"/>
</dbReference>
<comment type="subcellular location">
    <subcellularLocation>
        <location evidence="2">Golgi apparatus membrane</location>
        <topology evidence="2">Multi-pass membrane protein</topology>
    </subcellularLocation>
</comment>
<gene>
    <name evidence="13" type="ORF">LIPSTDRAFT_70836</name>
</gene>
<evidence type="ECO:0000259" key="12">
    <source>
        <dbReference type="Pfam" id="PF09335"/>
    </source>
</evidence>
<proteinExistence type="inferred from homology"/>
<evidence type="ECO:0000256" key="8">
    <source>
        <dbReference type="ARBA" id="ARBA00023034"/>
    </source>
</evidence>
<feature type="transmembrane region" description="Helical" evidence="11">
    <location>
        <begin position="242"/>
        <end position="263"/>
    </location>
</feature>
<evidence type="ECO:0000256" key="1">
    <source>
        <dbReference type="ARBA" id="ARBA00002978"/>
    </source>
</evidence>
<keyword evidence="9 11" id="KW-0472">Membrane</keyword>
<evidence type="ECO:0000256" key="3">
    <source>
        <dbReference type="ARBA" id="ARBA00008640"/>
    </source>
</evidence>
<keyword evidence="6 11" id="KW-0812">Transmembrane</keyword>
<evidence type="ECO:0000256" key="10">
    <source>
        <dbReference type="SAM" id="MobiDB-lite"/>
    </source>
</evidence>
<comment type="similarity">
    <text evidence="3">Belongs to the TVP38/TMEM64 family.</text>
</comment>
<evidence type="ECO:0000256" key="9">
    <source>
        <dbReference type="ARBA" id="ARBA00023136"/>
    </source>
</evidence>
<dbReference type="PANTHER" id="PTHR47549:SF1">
    <property type="entry name" value="GOLGI APPARATUS MEMBRANE PROTEIN TVP38"/>
    <property type="match status" value="1"/>
</dbReference>
<sequence>MAAHMAQLAQEEADLLILPPPVSTRPPDFRNLSLLRQRIREYVATIPVRQKIFGGALLVLLGTLALLLLIFHRRIFGFIMPICESWSNMRGGVFLLFLLISVTSFPPVIGYTSAVTIAGMVYGIWEGWFIAAVATAIASYGCFVGCRVFFADFAHELAMNNRNFEALAFTLEHDGLNLLWMIRMSPLPFSFSNAALSTIHTITPRNFFIATVLATPKLFIPVFIGSRLRYLGDEDADVGTKIANLFGIAIGAFVAAMTGWIIYHRTTERARYLRAQLELQQELRDEPLRAPGAPSAAAAPLSADLNHELDLARLGNGTYRDEPENDNDDSDDEFHGENRLSGSRTPSDVKIKSSQSSSLLDDDGEEAGQVLVTTEAQRSVTQKFGD</sequence>
<feature type="transmembrane region" description="Helical" evidence="11">
    <location>
        <begin position="92"/>
        <end position="122"/>
    </location>
</feature>
<dbReference type="Pfam" id="PF09335">
    <property type="entry name" value="VTT_dom"/>
    <property type="match status" value="1"/>
</dbReference>
<feature type="domain" description="VTT" evidence="12">
    <location>
        <begin position="112"/>
        <end position="226"/>
    </location>
</feature>
<evidence type="ECO:0000256" key="7">
    <source>
        <dbReference type="ARBA" id="ARBA00022989"/>
    </source>
</evidence>
<dbReference type="InterPro" id="IPR032816">
    <property type="entry name" value="VTT_dom"/>
</dbReference>
<dbReference type="Proteomes" id="UP000094385">
    <property type="component" value="Unassembled WGS sequence"/>
</dbReference>
<dbReference type="AlphaFoldDB" id="A0A1E3Q8F9"/>
<evidence type="ECO:0000256" key="5">
    <source>
        <dbReference type="ARBA" id="ARBA00020673"/>
    </source>
</evidence>
<keyword evidence="8" id="KW-0333">Golgi apparatus</keyword>
<accession>A0A1E3Q8F9</accession>
<evidence type="ECO:0000313" key="13">
    <source>
        <dbReference type="EMBL" id="ODQ73784.1"/>
    </source>
</evidence>
<evidence type="ECO:0000313" key="14">
    <source>
        <dbReference type="Proteomes" id="UP000094385"/>
    </source>
</evidence>
<organism evidence="13 14">
    <name type="scientific">Lipomyces starkeyi NRRL Y-11557</name>
    <dbReference type="NCBI Taxonomy" id="675824"/>
    <lineage>
        <taxon>Eukaryota</taxon>
        <taxon>Fungi</taxon>
        <taxon>Dikarya</taxon>
        <taxon>Ascomycota</taxon>
        <taxon>Saccharomycotina</taxon>
        <taxon>Lipomycetes</taxon>
        <taxon>Lipomycetales</taxon>
        <taxon>Lipomycetaceae</taxon>
        <taxon>Lipomyces</taxon>
    </lineage>
</organism>
<evidence type="ECO:0000256" key="6">
    <source>
        <dbReference type="ARBA" id="ARBA00022692"/>
    </source>
</evidence>
<feature type="transmembrane region" description="Helical" evidence="11">
    <location>
        <begin position="207"/>
        <end position="230"/>
    </location>
</feature>
<dbReference type="OrthoDB" id="166803at2759"/>
<comment type="function">
    <text evidence="1">Golgi membrane protein involved in vesicular trafficking and spindle migration.</text>
</comment>
<dbReference type="EMBL" id="KV454293">
    <property type="protein sequence ID" value="ODQ73784.1"/>
    <property type="molecule type" value="Genomic_DNA"/>
</dbReference>